<sequence length="181" mass="20548">MRIISGKAKGTRLKTADSNQARPTKDVVKEAVFNMIQNFPENSRCLDLYAGSGNLGLEAASRGAEQVTFVEIERPNCEIIKKNIEILGFDNISEVFCQKASAFLNSTGQKYDLVFIDPPYDSDEYDKSLQKLINQDCLINPAIIIVEFYQREKPEMDLDDFLILREKEYGNTGIYLLEYQG</sequence>
<dbReference type="PIRSF" id="PIRSF004553">
    <property type="entry name" value="CHP00095"/>
    <property type="match status" value="1"/>
</dbReference>
<dbReference type="GO" id="GO:0031167">
    <property type="term" value="P:rRNA methylation"/>
    <property type="evidence" value="ECO:0007669"/>
    <property type="project" value="InterPro"/>
</dbReference>
<dbReference type="CDD" id="cd02440">
    <property type="entry name" value="AdoMet_MTases"/>
    <property type="match status" value="1"/>
</dbReference>
<dbReference type="Gene3D" id="3.40.50.150">
    <property type="entry name" value="Vaccinia Virus protein VP39"/>
    <property type="match status" value="1"/>
</dbReference>
<dbReference type="OrthoDB" id="9803017at2"/>
<dbReference type="GO" id="GO:0003676">
    <property type="term" value="F:nucleic acid binding"/>
    <property type="evidence" value="ECO:0007669"/>
    <property type="project" value="InterPro"/>
</dbReference>
<proteinExistence type="predicted"/>
<dbReference type="RefSeq" id="WP_089760173.1">
    <property type="nucleotide sequence ID" value="NZ_FNGO01000011.1"/>
</dbReference>
<feature type="region of interest" description="Disordered" evidence="3">
    <location>
        <begin position="1"/>
        <end position="20"/>
    </location>
</feature>
<evidence type="ECO:0000256" key="1">
    <source>
        <dbReference type="ARBA" id="ARBA00022603"/>
    </source>
</evidence>
<dbReference type="InterPro" id="IPR029063">
    <property type="entry name" value="SAM-dependent_MTases_sf"/>
</dbReference>
<dbReference type="EMBL" id="FNGO01000011">
    <property type="protein sequence ID" value="SDL89261.1"/>
    <property type="molecule type" value="Genomic_DNA"/>
</dbReference>
<dbReference type="PANTHER" id="PTHR43542:SF1">
    <property type="entry name" value="METHYLTRANSFERASE"/>
    <property type="match status" value="1"/>
</dbReference>
<dbReference type="SUPFAM" id="SSF53335">
    <property type="entry name" value="S-adenosyl-L-methionine-dependent methyltransferases"/>
    <property type="match status" value="1"/>
</dbReference>
<dbReference type="GO" id="GO:0008168">
    <property type="term" value="F:methyltransferase activity"/>
    <property type="evidence" value="ECO:0007669"/>
    <property type="project" value="UniProtKB-KW"/>
</dbReference>
<organism evidence="4 5">
    <name type="scientific">Halarsenatibacter silvermanii</name>
    <dbReference type="NCBI Taxonomy" id="321763"/>
    <lineage>
        <taxon>Bacteria</taxon>
        <taxon>Bacillati</taxon>
        <taxon>Bacillota</taxon>
        <taxon>Clostridia</taxon>
        <taxon>Halanaerobiales</taxon>
        <taxon>Halarsenatibacteraceae</taxon>
        <taxon>Halarsenatibacter</taxon>
    </lineage>
</organism>
<dbReference type="InterPro" id="IPR004398">
    <property type="entry name" value="RNA_MeTrfase_RsmD"/>
</dbReference>
<evidence type="ECO:0000256" key="3">
    <source>
        <dbReference type="SAM" id="MobiDB-lite"/>
    </source>
</evidence>
<keyword evidence="1 4" id="KW-0489">Methyltransferase</keyword>
<evidence type="ECO:0000313" key="5">
    <source>
        <dbReference type="Proteomes" id="UP000199476"/>
    </source>
</evidence>
<keyword evidence="5" id="KW-1185">Reference proteome</keyword>
<name>A0A1G9NSE4_9FIRM</name>
<dbReference type="STRING" id="321763.SAMN04488692_11112"/>
<dbReference type="Proteomes" id="UP000199476">
    <property type="component" value="Unassembled WGS sequence"/>
</dbReference>
<dbReference type="AlphaFoldDB" id="A0A1G9NSE4"/>
<protein>
    <submittedName>
        <fullName evidence="4">16S rRNA (Guanine(966)-N(2))-methyltransferase RsmD</fullName>
    </submittedName>
</protein>
<keyword evidence="2 4" id="KW-0808">Transferase</keyword>
<evidence type="ECO:0000313" key="4">
    <source>
        <dbReference type="EMBL" id="SDL89261.1"/>
    </source>
</evidence>
<reference evidence="4 5" key="1">
    <citation type="submission" date="2016-10" db="EMBL/GenBank/DDBJ databases">
        <authorList>
            <person name="de Groot N.N."/>
        </authorList>
    </citation>
    <scope>NUCLEOTIDE SEQUENCE [LARGE SCALE GENOMIC DNA]</scope>
    <source>
        <strain evidence="4 5">SLAS-1</strain>
    </source>
</reference>
<dbReference type="InterPro" id="IPR002052">
    <property type="entry name" value="DNA_methylase_N6_adenine_CS"/>
</dbReference>
<dbReference type="NCBIfam" id="TIGR00095">
    <property type="entry name" value="16S rRNA (guanine(966)-N(2))-methyltransferase RsmD"/>
    <property type="match status" value="1"/>
</dbReference>
<dbReference type="PANTHER" id="PTHR43542">
    <property type="entry name" value="METHYLTRANSFERASE"/>
    <property type="match status" value="1"/>
</dbReference>
<gene>
    <name evidence="4" type="ORF">SAMN04488692_11112</name>
</gene>
<dbReference type="Pfam" id="PF03602">
    <property type="entry name" value="Cons_hypoth95"/>
    <property type="match status" value="1"/>
</dbReference>
<evidence type="ECO:0000256" key="2">
    <source>
        <dbReference type="ARBA" id="ARBA00022679"/>
    </source>
</evidence>
<dbReference type="PROSITE" id="PS00092">
    <property type="entry name" value="N6_MTASE"/>
    <property type="match status" value="1"/>
</dbReference>
<accession>A0A1G9NSE4</accession>